<evidence type="ECO:0000256" key="8">
    <source>
        <dbReference type="ARBA" id="ARBA00022841"/>
    </source>
</evidence>
<keyword evidence="11 13" id="KW-0012">Acyltransferase</keyword>
<keyword evidence="9 14" id="KW-1133">Transmembrane helix</keyword>
<feature type="transmembrane region" description="Helical" evidence="14">
    <location>
        <begin position="120"/>
        <end position="138"/>
    </location>
</feature>
<name>A0A6J5GUH5_9BURK</name>
<protein>
    <recommendedName>
        <fullName evidence="4">Probable alginate O-acetylase AlgI</fullName>
    </recommendedName>
    <alternativeName>
        <fullName evidence="12">Alginate biosynthesis protein AlgI</fullName>
    </alternativeName>
</protein>
<feature type="transmembrane region" description="Helical" evidence="14">
    <location>
        <begin position="388"/>
        <end position="407"/>
    </location>
</feature>
<proteinExistence type="inferred from homology"/>
<comment type="subcellular location">
    <subcellularLocation>
        <location evidence="1">Cell membrane</location>
        <topology evidence="1">Multi-pass membrane protein</topology>
    </subcellularLocation>
</comment>
<evidence type="ECO:0000256" key="4">
    <source>
        <dbReference type="ARBA" id="ARBA00016084"/>
    </source>
</evidence>
<evidence type="ECO:0000256" key="11">
    <source>
        <dbReference type="ARBA" id="ARBA00023315"/>
    </source>
</evidence>
<dbReference type="AlphaFoldDB" id="A0A6J5GUH5"/>
<keyword evidence="7 14" id="KW-0812">Transmembrane</keyword>
<keyword evidence="8" id="KW-0016">Alginate biosynthesis</keyword>
<evidence type="ECO:0000256" key="7">
    <source>
        <dbReference type="ARBA" id="ARBA00022692"/>
    </source>
</evidence>
<evidence type="ECO:0000256" key="14">
    <source>
        <dbReference type="SAM" id="Phobius"/>
    </source>
</evidence>
<evidence type="ECO:0000256" key="12">
    <source>
        <dbReference type="ARBA" id="ARBA00031030"/>
    </source>
</evidence>
<dbReference type="Proteomes" id="UP000494252">
    <property type="component" value="Unassembled WGS sequence"/>
</dbReference>
<comment type="similarity">
    <text evidence="3 13">Belongs to the membrane-bound acyltransferase family.</text>
</comment>
<evidence type="ECO:0000256" key="6">
    <source>
        <dbReference type="ARBA" id="ARBA00022679"/>
    </source>
</evidence>
<dbReference type="InterPro" id="IPR024194">
    <property type="entry name" value="Ac/AlaTfrase_AlgI/DltB"/>
</dbReference>
<reference evidence="15 16" key="1">
    <citation type="submission" date="2020-04" db="EMBL/GenBank/DDBJ databases">
        <authorList>
            <person name="De Canck E."/>
        </authorList>
    </citation>
    <scope>NUCLEOTIDE SEQUENCE [LARGE SCALE GENOMIC DNA]</scope>
    <source>
        <strain evidence="15 16">LMG 27177</strain>
    </source>
</reference>
<feature type="transmembrane region" description="Helical" evidence="14">
    <location>
        <begin position="79"/>
        <end position="100"/>
    </location>
</feature>
<evidence type="ECO:0000256" key="5">
    <source>
        <dbReference type="ARBA" id="ARBA00022475"/>
    </source>
</evidence>
<dbReference type="GO" id="GO:0005886">
    <property type="term" value="C:plasma membrane"/>
    <property type="evidence" value="ECO:0007669"/>
    <property type="project" value="UniProtKB-SubCell"/>
</dbReference>
<dbReference type="InterPro" id="IPR051085">
    <property type="entry name" value="MB_O-acyltransferase"/>
</dbReference>
<dbReference type="Pfam" id="PF03062">
    <property type="entry name" value="MBOAT"/>
    <property type="match status" value="1"/>
</dbReference>
<feature type="transmembrane region" description="Helical" evidence="14">
    <location>
        <begin position="52"/>
        <end position="72"/>
    </location>
</feature>
<feature type="transmembrane region" description="Helical" evidence="14">
    <location>
        <begin position="6"/>
        <end position="23"/>
    </location>
</feature>
<evidence type="ECO:0000256" key="2">
    <source>
        <dbReference type="ARBA" id="ARBA00005182"/>
    </source>
</evidence>
<dbReference type="RefSeq" id="WP_175165137.1">
    <property type="nucleotide sequence ID" value="NZ_CADIKI010000022.1"/>
</dbReference>
<keyword evidence="6 13" id="KW-0808">Transferase</keyword>
<keyword evidence="10 13" id="KW-0472">Membrane</keyword>
<gene>
    <name evidence="15" type="primary">patA</name>
    <name evidence="15" type="ORF">LMG27177_06003</name>
</gene>
<feature type="transmembrane region" description="Helical" evidence="14">
    <location>
        <begin position="491"/>
        <end position="515"/>
    </location>
</feature>
<dbReference type="EMBL" id="CADIKI010000022">
    <property type="protein sequence ID" value="CAB3805950.1"/>
    <property type="molecule type" value="Genomic_DNA"/>
</dbReference>
<evidence type="ECO:0000256" key="13">
    <source>
        <dbReference type="PIRNR" id="PIRNR016636"/>
    </source>
</evidence>
<comment type="pathway">
    <text evidence="2">Glycan biosynthesis; alginate biosynthesis.</text>
</comment>
<dbReference type="PANTHER" id="PTHR13285:SF23">
    <property type="entry name" value="TEICHOIC ACID D-ALANYLTRANSFERASE"/>
    <property type="match status" value="1"/>
</dbReference>
<feature type="transmembrane region" description="Helical" evidence="14">
    <location>
        <begin position="225"/>
        <end position="244"/>
    </location>
</feature>
<dbReference type="InterPro" id="IPR004299">
    <property type="entry name" value="MBOAT_fam"/>
</dbReference>
<dbReference type="InterPro" id="IPR028362">
    <property type="entry name" value="AlgI"/>
</dbReference>
<evidence type="ECO:0000313" key="16">
    <source>
        <dbReference type="Proteomes" id="UP000494252"/>
    </source>
</evidence>
<dbReference type="PANTHER" id="PTHR13285">
    <property type="entry name" value="ACYLTRANSFERASE"/>
    <property type="match status" value="1"/>
</dbReference>
<dbReference type="PIRSF" id="PIRSF500217">
    <property type="entry name" value="AlgI"/>
    <property type="match status" value="1"/>
</dbReference>
<evidence type="ECO:0000256" key="1">
    <source>
        <dbReference type="ARBA" id="ARBA00004651"/>
    </source>
</evidence>
<dbReference type="PIRSF" id="PIRSF016636">
    <property type="entry name" value="AlgI_DltB"/>
    <property type="match status" value="1"/>
</dbReference>
<feature type="transmembrane region" description="Helical" evidence="14">
    <location>
        <begin position="351"/>
        <end position="368"/>
    </location>
</feature>
<evidence type="ECO:0000256" key="9">
    <source>
        <dbReference type="ARBA" id="ARBA00022989"/>
    </source>
</evidence>
<feature type="transmembrane region" description="Helical" evidence="14">
    <location>
        <begin position="150"/>
        <end position="171"/>
    </location>
</feature>
<organism evidence="15 16">
    <name type="scientific">Paraburkholderia fynbosensis</name>
    <dbReference type="NCBI Taxonomy" id="1200993"/>
    <lineage>
        <taxon>Bacteria</taxon>
        <taxon>Pseudomonadati</taxon>
        <taxon>Pseudomonadota</taxon>
        <taxon>Betaproteobacteria</taxon>
        <taxon>Burkholderiales</taxon>
        <taxon>Burkholderiaceae</taxon>
        <taxon>Paraburkholderia</taxon>
    </lineage>
</organism>
<keyword evidence="16" id="KW-1185">Reference proteome</keyword>
<dbReference type="GO" id="GO:0042121">
    <property type="term" value="P:alginic acid biosynthetic process"/>
    <property type="evidence" value="ECO:0007669"/>
    <property type="project" value="UniProtKB-KW"/>
</dbReference>
<sequence>MLFNSYIFLFAFLPISVVGYYALARVAVRAAAAWIAVTSIVFYAWWNVSFVFLLLASIAFNFSCGLVLQRLANRPRMQLAALTGGIAANLGLLFFYKYLFPLLDWLSEIGIVPHLSTTSVILPLGISFFTFTQIGYLVDCKSGIAKGKNLLEYVMFVTFFPHLIAGPILHHREMMPQFENRETYRLNQENLAVGLSIFTIGLAKKLIIADGLSETVQFAFGFRDALPAQAAWCGALAYSMQLYFDFSGYSDMAVGLARMFGIRFPANFNSPYKATCIIDFWQRWHMTLTRYLNLYLYNPIALWVMRRRAARGALVSRKATATPAGFATMVALPLFFTMTLAGIWHGAGFQFLVFGLLHSAYLTINHAWRIFGPKQPAAPQPWLRRASVVVAQWLITYVAVLLAQIMFRAASVHDAMHLITGMLGLQHPTRAPTYELESLLAFKNWVKIAIAFAIALLLPNSNEIMARYSPVLDKVRTSLPAALQWRPQAGWGVAIGVLAAAALLHLSGATEFLYFQF</sequence>
<evidence type="ECO:0000256" key="10">
    <source>
        <dbReference type="ARBA" id="ARBA00023136"/>
    </source>
</evidence>
<evidence type="ECO:0000256" key="3">
    <source>
        <dbReference type="ARBA" id="ARBA00010323"/>
    </source>
</evidence>
<keyword evidence="5 13" id="KW-1003">Cell membrane</keyword>
<accession>A0A6J5GUH5</accession>
<dbReference type="GO" id="GO:0016746">
    <property type="term" value="F:acyltransferase activity"/>
    <property type="evidence" value="ECO:0007669"/>
    <property type="project" value="UniProtKB-KW"/>
</dbReference>
<evidence type="ECO:0000313" key="15">
    <source>
        <dbReference type="EMBL" id="CAB3805950.1"/>
    </source>
</evidence>